<evidence type="ECO:0000256" key="7">
    <source>
        <dbReference type="ARBA" id="ARBA00023136"/>
    </source>
</evidence>
<dbReference type="Proteomes" id="UP000029273">
    <property type="component" value="Unassembled WGS sequence"/>
</dbReference>
<feature type="transmembrane region" description="Helical" evidence="8">
    <location>
        <begin position="182"/>
        <end position="210"/>
    </location>
</feature>
<comment type="subcellular location">
    <subcellularLocation>
        <location evidence="1 8">Cell membrane</location>
        <topology evidence="1 8">Multi-pass membrane protein</topology>
    </subcellularLocation>
</comment>
<evidence type="ECO:0000256" key="3">
    <source>
        <dbReference type="ARBA" id="ARBA00022448"/>
    </source>
</evidence>
<keyword evidence="6 8" id="KW-1133">Transmembrane helix</keyword>
<feature type="transmembrane region" description="Helical" evidence="8">
    <location>
        <begin position="51"/>
        <end position="76"/>
    </location>
</feature>
<dbReference type="Gene3D" id="1.10.3720.10">
    <property type="entry name" value="MetI-like"/>
    <property type="match status" value="1"/>
</dbReference>
<evidence type="ECO:0000256" key="4">
    <source>
        <dbReference type="ARBA" id="ARBA00022475"/>
    </source>
</evidence>
<name>A0A1A6C461_9GAMM</name>
<dbReference type="Pfam" id="PF00528">
    <property type="entry name" value="BPD_transp_1"/>
    <property type="match status" value="1"/>
</dbReference>
<dbReference type="SUPFAM" id="SSF161098">
    <property type="entry name" value="MetI-like"/>
    <property type="match status" value="1"/>
</dbReference>
<comment type="caution">
    <text evidence="10">The sequence shown here is derived from an EMBL/GenBank/DDBJ whole genome shotgun (WGS) entry which is preliminary data.</text>
</comment>
<dbReference type="AlphaFoldDB" id="A0A1A6C461"/>
<dbReference type="EMBL" id="JQSG02000003">
    <property type="protein sequence ID" value="OBS09351.1"/>
    <property type="molecule type" value="Genomic_DNA"/>
</dbReference>
<evidence type="ECO:0000256" key="2">
    <source>
        <dbReference type="ARBA" id="ARBA00007069"/>
    </source>
</evidence>
<feature type="transmembrane region" description="Helical" evidence="8">
    <location>
        <begin position="231"/>
        <end position="259"/>
    </location>
</feature>
<evidence type="ECO:0000313" key="11">
    <source>
        <dbReference type="Proteomes" id="UP000029273"/>
    </source>
</evidence>
<evidence type="ECO:0000256" key="1">
    <source>
        <dbReference type="ARBA" id="ARBA00004651"/>
    </source>
</evidence>
<evidence type="ECO:0000256" key="8">
    <source>
        <dbReference type="RuleBase" id="RU363032"/>
    </source>
</evidence>
<comment type="similarity">
    <text evidence="2">Belongs to the binding-protein-dependent transport system permease family. CysTW subfamily.</text>
</comment>
<dbReference type="InterPro" id="IPR035906">
    <property type="entry name" value="MetI-like_sf"/>
</dbReference>
<feature type="transmembrane region" description="Helical" evidence="8">
    <location>
        <begin position="137"/>
        <end position="170"/>
    </location>
</feature>
<dbReference type="PANTHER" id="PTHR42929">
    <property type="entry name" value="INNER MEMBRANE ABC TRANSPORTER PERMEASE PROTEIN YDCU-RELATED-RELATED"/>
    <property type="match status" value="1"/>
</dbReference>
<sequence length="322" mass="34422">MAEDGPHLMSSPDRAETAAAGVVPAVSPTDGLAPPMGSRLGDGLARALQRLLVAAFFVYIVAFLLLPSAEVLVGAFRGEHGLTLRYVRELLTQRYATAFANSVELSLVTALIGGVCGLAIAYLAVSPRSPHWLRTAVTSFSGVAANFAGVPLAFAFVSTLGTMGLLTLWLQRMGFDLYATGFSLFSFSGLAVTYLYFQIPLMVIIISPAVQALRREWREAARNLGATPWQYWRYVGLPILMPSTLAAMVLLFGNAFAAYATPYALTSGNIALVPIEIGNVLSGNVMSSPQLGKALALGMIAVMALAMGAYALLQRRISRWQR</sequence>
<dbReference type="GO" id="GO:0055085">
    <property type="term" value="P:transmembrane transport"/>
    <property type="evidence" value="ECO:0007669"/>
    <property type="project" value="InterPro"/>
</dbReference>
<dbReference type="CDD" id="cd06261">
    <property type="entry name" value="TM_PBP2"/>
    <property type="match status" value="1"/>
</dbReference>
<keyword evidence="11" id="KW-1185">Reference proteome</keyword>
<proteinExistence type="inferred from homology"/>
<keyword evidence="5 8" id="KW-0812">Transmembrane</keyword>
<evidence type="ECO:0000313" key="10">
    <source>
        <dbReference type="EMBL" id="OBS09351.1"/>
    </source>
</evidence>
<dbReference type="PANTHER" id="PTHR42929:SF1">
    <property type="entry name" value="INNER MEMBRANE ABC TRANSPORTER PERMEASE PROTEIN YDCU-RELATED"/>
    <property type="match status" value="1"/>
</dbReference>
<organism evidence="10 11">
    <name type="scientific">Acidihalobacter prosperus</name>
    <dbReference type="NCBI Taxonomy" id="160660"/>
    <lineage>
        <taxon>Bacteria</taxon>
        <taxon>Pseudomonadati</taxon>
        <taxon>Pseudomonadota</taxon>
        <taxon>Gammaproteobacteria</taxon>
        <taxon>Chromatiales</taxon>
        <taxon>Ectothiorhodospiraceae</taxon>
        <taxon>Acidihalobacter</taxon>
    </lineage>
</organism>
<reference evidence="10 11" key="1">
    <citation type="journal article" date="2014" name="Genome Announc.">
        <title>Draft Genome Sequence of the Iron-Oxidizing, Acidophilic, and Halotolerant 'Thiobacillus prosperus' Type Strain DSM 5130.</title>
        <authorList>
            <person name="Ossandon F.J."/>
            <person name="Cardenas J.P."/>
            <person name="Corbett M."/>
            <person name="Quatrini R."/>
            <person name="Holmes D.S."/>
            <person name="Watkin E."/>
        </authorList>
    </citation>
    <scope>NUCLEOTIDE SEQUENCE [LARGE SCALE GENOMIC DNA]</scope>
    <source>
        <strain evidence="10 11">DSM 5130</strain>
    </source>
</reference>
<keyword evidence="7 8" id="KW-0472">Membrane</keyword>
<feature type="transmembrane region" description="Helical" evidence="8">
    <location>
        <begin position="105"/>
        <end position="125"/>
    </location>
</feature>
<dbReference type="PROSITE" id="PS50928">
    <property type="entry name" value="ABC_TM1"/>
    <property type="match status" value="1"/>
</dbReference>
<feature type="transmembrane region" description="Helical" evidence="8">
    <location>
        <begin position="294"/>
        <end position="313"/>
    </location>
</feature>
<feature type="domain" description="ABC transmembrane type-1" evidence="9">
    <location>
        <begin position="99"/>
        <end position="312"/>
    </location>
</feature>
<accession>A0A1A6C461</accession>
<dbReference type="GO" id="GO:0005886">
    <property type="term" value="C:plasma membrane"/>
    <property type="evidence" value="ECO:0007669"/>
    <property type="project" value="UniProtKB-SubCell"/>
</dbReference>
<protein>
    <submittedName>
        <fullName evidence="10">ABC transporter permease protein</fullName>
    </submittedName>
</protein>
<evidence type="ECO:0000256" key="6">
    <source>
        <dbReference type="ARBA" id="ARBA00022989"/>
    </source>
</evidence>
<dbReference type="InterPro" id="IPR000515">
    <property type="entry name" value="MetI-like"/>
</dbReference>
<evidence type="ECO:0000256" key="5">
    <source>
        <dbReference type="ARBA" id="ARBA00022692"/>
    </source>
</evidence>
<keyword evidence="4" id="KW-1003">Cell membrane</keyword>
<evidence type="ECO:0000259" key="9">
    <source>
        <dbReference type="PROSITE" id="PS50928"/>
    </source>
</evidence>
<gene>
    <name evidence="10" type="ORF">Thpro_021679</name>
</gene>
<keyword evidence="3 8" id="KW-0813">Transport</keyword>